<dbReference type="Gene3D" id="3.40.50.620">
    <property type="entry name" value="HUPs"/>
    <property type="match status" value="1"/>
</dbReference>
<keyword evidence="10" id="KW-1185">Reference proteome</keyword>
<dbReference type="GO" id="GO:0000719">
    <property type="term" value="P:photoreactive repair"/>
    <property type="evidence" value="ECO:0007669"/>
    <property type="project" value="TreeGrafter"/>
</dbReference>
<evidence type="ECO:0000313" key="9">
    <source>
        <dbReference type="EMBL" id="QSE98030.1"/>
    </source>
</evidence>
<feature type="binding site" evidence="6">
    <location>
        <begin position="286"/>
        <end position="293"/>
    </location>
    <ligand>
        <name>FAD</name>
        <dbReference type="ChEBI" id="CHEBI:57692"/>
    </ligand>
</feature>
<dbReference type="SUPFAM" id="SSF48173">
    <property type="entry name" value="Cryptochrome/photolyase FAD-binding domain"/>
    <property type="match status" value="1"/>
</dbReference>
<dbReference type="PANTHER" id="PTHR11455:SF22">
    <property type="entry name" value="CRYPTOCHROME DASH"/>
    <property type="match status" value="1"/>
</dbReference>
<reference evidence="9" key="1">
    <citation type="submission" date="2021-02" db="EMBL/GenBank/DDBJ databases">
        <title>Fulvivirga sp. S481 isolated from sea water.</title>
        <authorList>
            <person name="Bae S.S."/>
            <person name="Baek K."/>
        </authorList>
    </citation>
    <scope>NUCLEOTIDE SEQUENCE</scope>
    <source>
        <strain evidence="9">S481</strain>
    </source>
</reference>
<evidence type="ECO:0000256" key="1">
    <source>
        <dbReference type="ARBA" id="ARBA00005862"/>
    </source>
</evidence>
<comment type="similarity">
    <text evidence="1 7">Belongs to the DNA photolyase class-1 family.</text>
</comment>
<dbReference type="Pfam" id="PF00875">
    <property type="entry name" value="DNA_photolyase"/>
    <property type="match status" value="1"/>
</dbReference>
<dbReference type="PRINTS" id="PR00147">
    <property type="entry name" value="DNAPHOTLYASE"/>
</dbReference>
<dbReference type="InterPro" id="IPR014133">
    <property type="entry name" value="Cry_DASH"/>
</dbReference>
<dbReference type="PROSITE" id="PS51645">
    <property type="entry name" value="PHR_CRY_ALPHA_BETA"/>
    <property type="match status" value="1"/>
</dbReference>
<dbReference type="Gene3D" id="1.10.579.10">
    <property type="entry name" value="DNA Cyclobutane Dipyrimidine Photolyase, subunit A, domain 3"/>
    <property type="match status" value="1"/>
</dbReference>
<sequence>MRPKALIWFRNDLRIQDNELLTKGLDQFDIYPLFIFDDRQFEKLPQLGFTKTGSFKAQFLIESVEELKSSLQSLGSDLIVRKGLPESIIPELAKELKAKKVFTSKEVTTDEVSIEDHLEDSLFKIGVDFETCWQSTLFHEEDVPWPIKQVPEVFTQFRKEAEKAVEVRPLFDTPKELNTIENIELGLIPSLTELGITEQKFDKRSVVKFKGGEKAAWKRLKDYFWEKDLLKKYKSTRNGLIGADYSSKLSPWLAIGAISAKSVYYEIKKYEAERTKNQSTYWLFFELLWRDFFKFMAKKHGHKIFLQHGLSELAIDQENNQAKFDLWRKGETQEPFIDANMKELAKSGFMSNRGRQIVASYLMHNLKVNWTWGAAWFEHALIDYDPASNWLNWAYIAGVGNDPRNGRVFNVESQQQRHDPKGEYINLWS</sequence>
<evidence type="ECO:0000256" key="4">
    <source>
        <dbReference type="ARBA" id="ARBA00022827"/>
    </source>
</evidence>
<accession>A0A974WKV0</accession>
<evidence type="ECO:0000256" key="3">
    <source>
        <dbReference type="ARBA" id="ARBA00022630"/>
    </source>
</evidence>
<dbReference type="InterPro" id="IPR036155">
    <property type="entry name" value="Crypto/Photolyase_N_sf"/>
</dbReference>
<dbReference type="Gene3D" id="1.25.40.80">
    <property type="match status" value="1"/>
</dbReference>
<dbReference type="SUPFAM" id="SSF52425">
    <property type="entry name" value="Cryptochrome/photolyase, N-terminal domain"/>
    <property type="match status" value="1"/>
</dbReference>
<feature type="binding site" evidence="6">
    <location>
        <begin position="383"/>
        <end position="385"/>
    </location>
    <ligand>
        <name>FAD</name>
        <dbReference type="ChEBI" id="CHEBI:57692"/>
    </ligand>
</feature>
<feature type="binding site" evidence="6">
    <location>
        <position position="233"/>
    </location>
    <ligand>
        <name>FAD</name>
        <dbReference type="ChEBI" id="CHEBI:57692"/>
    </ligand>
</feature>
<dbReference type="InterPro" id="IPR036134">
    <property type="entry name" value="Crypto/Photolyase_FAD-like_sf"/>
</dbReference>
<name>A0A974WKV0_9BACT</name>
<dbReference type="NCBIfam" id="TIGR02765">
    <property type="entry name" value="crypto_DASH"/>
    <property type="match status" value="1"/>
</dbReference>
<evidence type="ECO:0000256" key="6">
    <source>
        <dbReference type="PIRSR" id="PIRSR602081-1"/>
    </source>
</evidence>
<proteinExistence type="inferred from homology"/>
<evidence type="ECO:0000256" key="7">
    <source>
        <dbReference type="RuleBase" id="RU367151"/>
    </source>
</evidence>
<comment type="cofactor">
    <cofactor evidence="7">
        <name>(6R)-5,10-methylene-5,6,7,8-tetrahydrofolate</name>
        <dbReference type="ChEBI" id="CHEBI:15636"/>
    </cofactor>
    <text evidence="7">Binds 1 5,10-methenyltetrahydrofolate (MTHF) per subunit.</text>
</comment>
<dbReference type="InterPro" id="IPR005101">
    <property type="entry name" value="Cryptochr/Photolyase_FAD-bd"/>
</dbReference>
<dbReference type="InterPro" id="IPR014729">
    <property type="entry name" value="Rossmann-like_a/b/a_fold"/>
</dbReference>
<dbReference type="GO" id="GO:0071949">
    <property type="term" value="F:FAD binding"/>
    <property type="evidence" value="ECO:0007669"/>
    <property type="project" value="TreeGrafter"/>
</dbReference>
<keyword evidence="3 6" id="KW-0285">Flavoprotein</keyword>
<dbReference type="AlphaFoldDB" id="A0A974WKV0"/>
<organism evidence="9 10">
    <name type="scientific">Fulvivirga lutea</name>
    <dbReference type="NCBI Taxonomy" id="2810512"/>
    <lineage>
        <taxon>Bacteria</taxon>
        <taxon>Pseudomonadati</taxon>
        <taxon>Bacteroidota</taxon>
        <taxon>Cytophagia</taxon>
        <taxon>Cytophagales</taxon>
        <taxon>Fulvivirgaceae</taxon>
        <taxon>Fulvivirga</taxon>
    </lineage>
</organism>
<protein>
    <recommendedName>
        <fullName evidence="2 7">Cryptochrome DASH</fullName>
    </recommendedName>
</protein>
<dbReference type="InterPro" id="IPR002081">
    <property type="entry name" value="Cryptochrome/DNA_photolyase_1"/>
</dbReference>
<dbReference type="KEGG" id="fuv:JR347_02815"/>
<keyword evidence="5 7" id="KW-0157">Chromophore</keyword>
<feature type="binding site" evidence="6">
    <location>
        <begin position="246"/>
        <end position="250"/>
    </location>
    <ligand>
        <name>FAD</name>
        <dbReference type="ChEBI" id="CHEBI:57692"/>
    </ligand>
</feature>
<dbReference type="EMBL" id="CP070608">
    <property type="protein sequence ID" value="QSE98030.1"/>
    <property type="molecule type" value="Genomic_DNA"/>
</dbReference>
<dbReference type="InterPro" id="IPR006050">
    <property type="entry name" value="DNA_photolyase_N"/>
</dbReference>
<comment type="function">
    <text evidence="7">May have a photoreceptor function.</text>
</comment>
<dbReference type="Proteomes" id="UP000662783">
    <property type="component" value="Chromosome"/>
</dbReference>
<feature type="domain" description="Photolyase/cryptochrome alpha/beta" evidence="8">
    <location>
        <begin position="3"/>
        <end position="137"/>
    </location>
</feature>
<evidence type="ECO:0000256" key="2">
    <source>
        <dbReference type="ARBA" id="ARBA00017881"/>
    </source>
</evidence>
<dbReference type="PANTHER" id="PTHR11455">
    <property type="entry name" value="CRYPTOCHROME"/>
    <property type="match status" value="1"/>
</dbReference>
<dbReference type="GO" id="GO:0003904">
    <property type="term" value="F:deoxyribodipyrimidine photo-lyase activity"/>
    <property type="evidence" value="ECO:0007669"/>
    <property type="project" value="TreeGrafter"/>
</dbReference>
<keyword evidence="4 6" id="KW-0274">FAD</keyword>
<comment type="cofactor">
    <cofactor evidence="6 7">
        <name>FAD</name>
        <dbReference type="ChEBI" id="CHEBI:57692"/>
    </cofactor>
    <text evidence="6 7">Binds 1 FAD per subunit.</text>
</comment>
<evidence type="ECO:0000313" key="10">
    <source>
        <dbReference type="Proteomes" id="UP000662783"/>
    </source>
</evidence>
<evidence type="ECO:0000256" key="5">
    <source>
        <dbReference type="ARBA" id="ARBA00022991"/>
    </source>
</evidence>
<dbReference type="GO" id="GO:0003677">
    <property type="term" value="F:DNA binding"/>
    <property type="evidence" value="ECO:0007669"/>
    <property type="project" value="TreeGrafter"/>
</dbReference>
<gene>
    <name evidence="9" type="ORF">JR347_02815</name>
</gene>
<dbReference type="RefSeq" id="WP_205722538.1">
    <property type="nucleotide sequence ID" value="NZ_CP070608.1"/>
</dbReference>
<evidence type="ECO:0000259" key="8">
    <source>
        <dbReference type="PROSITE" id="PS51645"/>
    </source>
</evidence>
<dbReference type="Pfam" id="PF03441">
    <property type="entry name" value="FAD_binding_7"/>
    <property type="match status" value="1"/>
</dbReference>